<proteinExistence type="predicted"/>
<protein>
    <submittedName>
        <fullName evidence="1">Uncharacterized protein</fullName>
    </submittedName>
</protein>
<dbReference type="AlphaFoldDB" id="A0A7H1KNZ3"/>
<evidence type="ECO:0000313" key="1">
    <source>
        <dbReference type="EMBL" id="QNT35657.1"/>
    </source>
</evidence>
<organism evidence="1">
    <name type="scientific">uncultured Methanosarcinales archaeon</name>
    <dbReference type="NCBI Taxonomy" id="183757"/>
    <lineage>
        <taxon>Archaea</taxon>
        <taxon>Methanobacteriati</taxon>
        <taxon>Methanobacteriota</taxon>
        <taxon>Stenosarchaea group</taxon>
        <taxon>Methanomicrobia</taxon>
        <taxon>Methanosarcinales</taxon>
        <taxon>environmental samples</taxon>
    </lineage>
</organism>
<accession>A0A7H1KNZ3</accession>
<name>A0A7H1KNZ3_9EURY</name>
<reference evidence="1" key="1">
    <citation type="submission" date="2020-07" db="EMBL/GenBank/DDBJ databases">
        <title>Unique genomic features of the anaerobic methanotrophic archaea.</title>
        <authorList>
            <person name="Chadwick G.L."/>
            <person name="Skennerton C.T."/>
            <person name="Laso-Perez R."/>
            <person name="Leu A.O."/>
            <person name="Speth D.R."/>
            <person name="Yu H."/>
            <person name="Morgan-Lang C."/>
            <person name="Hatzenpichler R."/>
            <person name="Goudeau D."/>
            <person name="Malmstrom R."/>
            <person name="Brazelton W.J."/>
            <person name="Woyke T."/>
            <person name="Hallam S.J."/>
            <person name="Tyson G.W."/>
            <person name="Wegener G."/>
            <person name="Boetius A."/>
            <person name="Orphan V."/>
        </authorList>
    </citation>
    <scope>NUCLEOTIDE SEQUENCE</scope>
</reference>
<gene>
    <name evidence="1" type="ORF">GNCGGNMO_00019</name>
</gene>
<sequence length="220" mass="25431">MDGGNRKYIMVEMVDYFDTVMKPRIQKVVYSDKWKDGKPQSSDGISHIFKYIVLEQYEDTLNNIEFNGGRDVQSTLLGLDGYFLRYMLDFETRDSTCRLNVEKMRKPFNYTLKITEGNEMKEETADLVETFNYLLGIHVRQIRAFNNNGTYYRVVFGTKGEDDITFIWRNTEKIDLKADKAFIGETILNGSGSSKTYINADFFVAGACPIEPEFKKLMGV</sequence>
<dbReference type="EMBL" id="MT776528">
    <property type="protein sequence ID" value="QNT35657.1"/>
    <property type="molecule type" value="Genomic_DNA"/>
</dbReference>